<dbReference type="PANTHER" id="PTHR11360">
    <property type="entry name" value="MONOCARBOXYLATE TRANSPORTER"/>
    <property type="match status" value="1"/>
</dbReference>
<dbReference type="EMBL" id="HAEB01001592">
    <property type="protein sequence ID" value="SBQ48087.1"/>
    <property type="molecule type" value="Transcribed_RNA"/>
</dbReference>
<keyword evidence="2" id="KW-0812">Transmembrane</keyword>
<dbReference type="SUPFAM" id="SSF103473">
    <property type="entry name" value="MFS general substrate transporter"/>
    <property type="match status" value="1"/>
</dbReference>
<proteinExistence type="predicted"/>
<dbReference type="GO" id="GO:0008028">
    <property type="term" value="F:monocarboxylic acid transmembrane transporter activity"/>
    <property type="evidence" value="ECO:0007669"/>
    <property type="project" value="TreeGrafter"/>
</dbReference>
<accession>A0A1A8EQL8</accession>
<evidence type="ECO:0000313" key="3">
    <source>
        <dbReference type="EMBL" id="SBQ48087.1"/>
    </source>
</evidence>
<reference evidence="3" key="1">
    <citation type="submission" date="2016-05" db="EMBL/GenBank/DDBJ databases">
        <authorList>
            <person name="Lavstsen T."/>
            <person name="Jespersen J.S."/>
        </authorList>
    </citation>
    <scope>NUCLEOTIDE SEQUENCE</scope>
    <source>
        <tissue evidence="3">Brain</tissue>
    </source>
</reference>
<evidence type="ECO:0000256" key="2">
    <source>
        <dbReference type="SAM" id="Phobius"/>
    </source>
</evidence>
<dbReference type="InterPro" id="IPR050327">
    <property type="entry name" value="Proton-linked_MCT"/>
</dbReference>
<evidence type="ECO:0000256" key="1">
    <source>
        <dbReference type="ARBA" id="ARBA00004141"/>
    </source>
</evidence>
<feature type="non-terminal residue" evidence="3">
    <location>
        <position position="151"/>
    </location>
</feature>
<feature type="transmembrane region" description="Helical" evidence="2">
    <location>
        <begin position="75"/>
        <end position="95"/>
    </location>
</feature>
<feature type="transmembrane region" description="Helical" evidence="2">
    <location>
        <begin position="43"/>
        <end position="63"/>
    </location>
</feature>
<name>A0A1A8EQL8_9TELE</name>
<comment type="subcellular location">
    <subcellularLocation>
        <location evidence="1">Membrane</location>
        <topology evidence="1">Multi-pass membrane protein</topology>
    </subcellularLocation>
</comment>
<dbReference type="AlphaFoldDB" id="A0A1A8EQL8"/>
<dbReference type="GO" id="GO:0016020">
    <property type="term" value="C:membrane"/>
    <property type="evidence" value="ECO:0007669"/>
    <property type="project" value="UniProtKB-SubCell"/>
</dbReference>
<feature type="non-terminal residue" evidence="3">
    <location>
        <position position="1"/>
    </location>
</feature>
<dbReference type="PANTHER" id="PTHR11360:SF84">
    <property type="entry name" value="MAJOR FACILITATOR SUPERFAMILY (MFS) PROFILE DOMAIN-CONTAINING PROTEIN"/>
    <property type="match status" value="1"/>
</dbReference>
<reference evidence="3" key="2">
    <citation type="submission" date="2016-06" db="EMBL/GenBank/DDBJ databases">
        <title>The genome of a short-lived fish provides insights into sex chromosome evolution and the genetic control of aging.</title>
        <authorList>
            <person name="Reichwald K."/>
            <person name="Felder M."/>
            <person name="Petzold A."/>
            <person name="Koch P."/>
            <person name="Groth M."/>
            <person name="Platzer M."/>
        </authorList>
    </citation>
    <scope>NUCLEOTIDE SEQUENCE</scope>
    <source>
        <tissue evidence="3">Brain</tissue>
    </source>
</reference>
<keyword evidence="2" id="KW-0472">Membrane</keyword>
<dbReference type="InterPro" id="IPR036259">
    <property type="entry name" value="MFS_trans_sf"/>
</dbReference>
<protein>
    <submittedName>
        <fullName evidence="3">Uncharacterized protein</fullName>
    </submittedName>
</protein>
<keyword evidence="2" id="KW-1133">Transmembrane helix</keyword>
<gene>
    <name evidence="3" type="primary">Nfu_g_1_007390</name>
</gene>
<organism evidence="3">
    <name type="scientific">Nothobranchius korthausae</name>
    <dbReference type="NCBI Taxonomy" id="1143690"/>
    <lineage>
        <taxon>Eukaryota</taxon>
        <taxon>Metazoa</taxon>
        <taxon>Chordata</taxon>
        <taxon>Craniata</taxon>
        <taxon>Vertebrata</taxon>
        <taxon>Euteleostomi</taxon>
        <taxon>Actinopterygii</taxon>
        <taxon>Neopterygii</taxon>
        <taxon>Teleostei</taxon>
        <taxon>Neoteleostei</taxon>
        <taxon>Acanthomorphata</taxon>
        <taxon>Ovalentaria</taxon>
        <taxon>Atherinomorphae</taxon>
        <taxon>Cyprinodontiformes</taxon>
        <taxon>Nothobranchiidae</taxon>
        <taxon>Nothobranchius</taxon>
    </lineage>
</organism>
<sequence>HLLLAGCTAHHRRPPAEPVCVWRAHETPGDKPKDFTDRPAGRLFCGLFAILAAAGFFVPTLFLVPFADSLGMEKYWSAFILSALAVADLAGRLFCGWLTSMRLVRNLQLLTIVRGWFCCCSPSAPTTGPSRPSLCSTASCLAAWWPFMSPP</sequence>